<dbReference type="AlphaFoldDB" id="A0A8H6YG02"/>
<sequence>MAEKWEADISAPNPFETMCKDQHLVQVRAELAAEAAAREAAGKEDAGAVKGDMHITEFIVMGLQLEDQQRVLASDIAATGLHPTDRQRSAMIECTSKLQRKIIAWAEVQQKFFPALANVRERKDEERARAADGGSIPGLQVSDIPLWLPSAVATTLEPDVEGVVVTKAVQEHEYRLCVGQVNEALHEVCRLLLVRTHLYKLKDTHSCGVQVNMCSGDKIAALNQQVWRVAAQYRGACTALKALGRVLNKEWEWTLLPLREDDIRGLPQSQFRDPEHKKKKRARVKKRVKRELSWIWVNRGKQWEPGDDVAMNKAVRIEWAKTRARAMRWVEEVDLLEEEMRHMRQFLVWWEEWWKAKVDRRGLPEGPQHEGETAYALCQAGIQAALTVVLPRSGSVQFST</sequence>
<name>A0A8H6YG02_9AGAR</name>
<dbReference type="Proteomes" id="UP000620124">
    <property type="component" value="Unassembled WGS sequence"/>
</dbReference>
<proteinExistence type="predicted"/>
<dbReference type="EMBL" id="JACAZI010000006">
    <property type="protein sequence ID" value="KAF7358304.1"/>
    <property type="molecule type" value="Genomic_DNA"/>
</dbReference>
<comment type="caution">
    <text evidence="1">The sequence shown here is derived from an EMBL/GenBank/DDBJ whole genome shotgun (WGS) entry which is preliminary data.</text>
</comment>
<accession>A0A8H6YG02</accession>
<gene>
    <name evidence="1" type="ORF">MVEN_00879800</name>
</gene>
<reference evidence="1" key="1">
    <citation type="submission" date="2020-05" db="EMBL/GenBank/DDBJ databases">
        <title>Mycena genomes resolve the evolution of fungal bioluminescence.</title>
        <authorList>
            <person name="Tsai I.J."/>
        </authorList>
    </citation>
    <scope>NUCLEOTIDE SEQUENCE</scope>
    <source>
        <strain evidence="1">CCC161011</strain>
    </source>
</reference>
<evidence type="ECO:0000313" key="1">
    <source>
        <dbReference type="EMBL" id="KAF7358304.1"/>
    </source>
</evidence>
<organism evidence="1 2">
    <name type="scientific">Mycena venus</name>
    <dbReference type="NCBI Taxonomy" id="2733690"/>
    <lineage>
        <taxon>Eukaryota</taxon>
        <taxon>Fungi</taxon>
        <taxon>Dikarya</taxon>
        <taxon>Basidiomycota</taxon>
        <taxon>Agaricomycotina</taxon>
        <taxon>Agaricomycetes</taxon>
        <taxon>Agaricomycetidae</taxon>
        <taxon>Agaricales</taxon>
        <taxon>Marasmiineae</taxon>
        <taxon>Mycenaceae</taxon>
        <taxon>Mycena</taxon>
    </lineage>
</organism>
<evidence type="ECO:0000313" key="2">
    <source>
        <dbReference type="Proteomes" id="UP000620124"/>
    </source>
</evidence>
<keyword evidence="2" id="KW-1185">Reference proteome</keyword>
<dbReference type="OrthoDB" id="3261436at2759"/>
<protein>
    <submittedName>
        <fullName evidence="1">Uncharacterized protein</fullName>
    </submittedName>
</protein>